<gene>
    <name evidence="9" type="ORF">HGA03_09540</name>
</gene>
<evidence type="ECO:0000256" key="3">
    <source>
        <dbReference type="ARBA" id="ARBA00022989"/>
    </source>
</evidence>
<comment type="caution">
    <text evidence="9">The sequence shown here is derived from an EMBL/GenBank/DDBJ whole genome shotgun (WGS) entry which is preliminary data.</text>
</comment>
<evidence type="ECO:0000313" key="9">
    <source>
        <dbReference type="EMBL" id="NKY22905.1"/>
    </source>
</evidence>
<feature type="transmembrane region" description="Helical" evidence="7">
    <location>
        <begin position="12"/>
        <end position="33"/>
    </location>
</feature>
<dbReference type="Proteomes" id="UP000581206">
    <property type="component" value="Unassembled WGS sequence"/>
</dbReference>
<dbReference type="InterPro" id="IPR036286">
    <property type="entry name" value="LexA/Signal_pep-like_sf"/>
</dbReference>
<keyword evidence="3 7" id="KW-1133">Transmembrane helix</keyword>
<dbReference type="CDD" id="cd06530">
    <property type="entry name" value="S26_SPase_I"/>
    <property type="match status" value="1"/>
</dbReference>
<evidence type="ECO:0000256" key="4">
    <source>
        <dbReference type="ARBA" id="ARBA00023136"/>
    </source>
</evidence>
<feature type="compositionally biased region" description="Acidic residues" evidence="6">
    <location>
        <begin position="164"/>
        <end position="176"/>
    </location>
</feature>
<feature type="domain" description="Peptidase S26" evidence="8">
    <location>
        <begin position="20"/>
        <end position="92"/>
    </location>
</feature>
<evidence type="ECO:0000259" key="8">
    <source>
        <dbReference type="Pfam" id="PF10502"/>
    </source>
</evidence>
<name>A0A7X6KVK9_9CELL</name>
<dbReference type="EC" id="3.4.21.89" evidence="5"/>
<organism evidence="9 10">
    <name type="scientific">Cellulomonas denverensis</name>
    <dbReference type="NCBI Taxonomy" id="264297"/>
    <lineage>
        <taxon>Bacteria</taxon>
        <taxon>Bacillati</taxon>
        <taxon>Actinomycetota</taxon>
        <taxon>Actinomycetes</taxon>
        <taxon>Micrococcales</taxon>
        <taxon>Cellulomonadaceae</taxon>
        <taxon>Cellulomonas</taxon>
    </lineage>
</organism>
<dbReference type="AlphaFoldDB" id="A0A7X6KVK9"/>
<dbReference type="EMBL" id="JAAXOX010000004">
    <property type="protein sequence ID" value="NKY22905.1"/>
    <property type="molecule type" value="Genomic_DNA"/>
</dbReference>
<dbReference type="NCBIfam" id="TIGR02228">
    <property type="entry name" value="sigpep_I_arch"/>
    <property type="match status" value="1"/>
</dbReference>
<evidence type="ECO:0000256" key="5">
    <source>
        <dbReference type="NCBIfam" id="TIGR02228"/>
    </source>
</evidence>
<keyword evidence="9" id="KW-0378">Hydrolase</keyword>
<reference evidence="9 10" key="1">
    <citation type="submission" date="2020-04" db="EMBL/GenBank/DDBJ databases">
        <title>MicrobeNet Type strains.</title>
        <authorList>
            <person name="Nicholson A.C."/>
        </authorList>
    </citation>
    <scope>NUCLEOTIDE SEQUENCE [LARGE SCALE GENOMIC DNA]</scope>
    <source>
        <strain evidence="9 10">ATCC BAA-788</strain>
    </source>
</reference>
<evidence type="ECO:0000313" key="10">
    <source>
        <dbReference type="Proteomes" id="UP000581206"/>
    </source>
</evidence>
<dbReference type="SUPFAM" id="SSF51306">
    <property type="entry name" value="LexA/Signal peptidase"/>
    <property type="match status" value="1"/>
</dbReference>
<dbReference type="InterPro" id="IPR001733">
    <property type="entry name" value="Peptidase_S26B"/>
</dbReference>
<dbReference type="GO" id="GO:0009003">
    <property type="term" value="F:signal peptidase activity"/>
    <property type="evidence" value="ECO:0007669"/>
    <property type="project" value="UniProtKB-EC"/>
</dbReference>
<keyword evidence="4 7" id="KW-0472">Membrane</keyword>
<feature type="region of interest" description="Disordered" evidence="6">
    <location>
        <begin position="160"/>
        <end position="182"/>
    </location>
</feature>
<dbReference type="Pfam" id="PF10502">
    <property type="entry name" value="Peptidase_S26"/>
    <property type="match status" value="1"/>
</dbReference>
<evidence type="ECO:0000256" key="7">
    <source>
        <dbReference type="SAM" id="Phobius"/>
    </source>
</evidence>
<evidence type="ECO:0000256" key="1">
    <source>
        <dbReference type="ARBA" id="ARBA00004370"/>
    </source>
</evidence>
<dbReference type="GO" id="GO:0004252">
    <property type="term" value="F:serine-type endopeptidase activity"/>
    <property type="evidence" value="ECO:0007669"/>
    <property type="project" value="UniProtKB-UniRule"/>
</dbReference>
<evidence type="ECO:0000256" key="2">
    <source>
        <dbReference type="ARBA" id="ARBA00022692"/>
    </source>
</evidence>
<dbReference type="RefSeq" id="WP_168630042.1">
    <property type="nucleotide sequence ID" value="NZ_BONL01000001.1"/>
</dbReference>
<dbReference type="Gene3D" id="2.10.109.10">
    <property type="entry name" value="Umud Fragment, subunit A"/>
    <property type="match status" value="1"/>
</dbReference>
<keyword evidence="10" id="KW-1185">Reference proteome</keyword>
<dbReference type="GO" id="GO:0016020">
    <property type="term" value="C:membrane"/>
    <property type="evidence" value="ECO:0007669"/>
    <property type="project" value="UniProtKB-SubCell"/>
</dbReference>
<sequence length="182" mass="19590">MAQRRHPRPARLRSAAGWLLTAAVVAVLVWFGWPTTLGGCTTLTIVSGHSMEPTYYTGDLVVSRCGRPEVGDVVVYTPPGVDQGRVIHRVVGGDARDGWAIRGDNNDFYDPWRPHQEDVLGIAVLHVPGLGRVAAILLDPWAWASLLVIAAGVLLWPGRPAADSEADPAPEPESAPEPEPVR</sequence>
<evidence type="ECO:0000256" key="6">
    <source>
        <dbReference type="SAM" id="MobiDB-lite"/>
    </source>
</evidence>
<dbReference type="GO" id="GO:0006465">
    <property type="term" value="P:signal peptide processing"/>
    <property type="evidence" value="ECO:0007669"/>
    <property type="project" value="UniProtKB-UniRule"/>
</dbReference>
<comment type="subcellular location">
    <subcellularLocation>
        <location evidence="1">Membrane</location>
    </subcellularLocation>
</comment>
<keyword evidence="2 7" id="KW-0812">Transmembrane</keyword>
<dbReference type="InterPro" id="IPR019533">
    <property type="entry name" value="Peptidase_S26"/>
</dbReference>
<accession>A0A7X6KVK9</accession>
<proteinExistence type="predicted"/>
<protein>
    <recommendedName>
        <fullName evidence="5">Signal peptidase I</fullName>
        <ecNumber evidence="5">3.4.21.89</ecNumber>
    </recommendedName>
</protein>